<accession>A0A1T4VVJ7</accession>
<keyword evidence="2" id="KW-1185">Reference proteome</keyword>
<organism evidence="1 2">
    <name type="scientific">Desulfobaculum bizertense DSM 18034</name>
    <dbReference type="NCBI Taxonomy" id="1121442"/>
    <lineage>
        <taxon>Bacteria</taxon>
        <taxon>Pseudomonadati</taxon>
        <taxon>Thermodesulfobacteriota</taxon>
        <taxon>Desulfovibrionia</taxon>
        <taxon>Desulfovibrionales</taxon>
        <taxon>Desulfovibrionaceae</taxon>
        <taxon>Desulfobaculum</taxon>
    </lineage>
</organism>
<dbReference type="Proteomes" id="UP000189733">
    <property type="component" value="Unassembled WGS sequence"/>
</dbReference>
<name>A0A1T4VVJ7_9BACT</name>
<evidence type="ECO:0000313" key="1">
    <source>
        <dbReference type="EMBL" id="SKA68521.1"/>
    </source>
</evidence>
<reference evidence="1 2" key="1">
    <citation type="submission" date="2017-02" db="EMBL/GenBank/DDBJ databases">
        <authorList>
            <person name="Peterson S.W."/>
        </authorList>
    </citation>
    <scope>NUCLEOTIDE SEQUENCE [LARGE SCALE GENOMIC DNA]</scope>
    <source>
        <strain evidence="1 2">DSM 18034</strain>
    </source>
</reference>
<dbReference type="AlphaFoldDB" id="A0A1T4VVJ7"/>
<gene>
    <name evidence="1" type="ORF">SAMN02745702_01012</name>
</gene>
<proteinExistence type="predicted"/>
<evidence type="ECO:0000313" key="2">
    <source>
        <dbReference type="Proteomes" id="UP000189733"/>
    </source>
</evidence>
<protein>
    <submittedName>
        <fullName evidence="1">Uncharacterized protein</fullName>
    </submittedName>
</protein>
<sequence>MVNCSEDILLLMDSYRVNDRAWELIIKELRKRRENGETLEAIGKHLAAHKSTVKLWLDNQRGGERTSFRDMIRYLDRLNIPFDQVFGAGIYIPEKPHRLKPSTYEENIAKTLAGAATVFGKNARSIASEVGEGITTETVQKILDGEISMTVKELTAVCSAIDILPETVMKRARELTLQPQEKKRKTRRSA</sequence>
<dbReference type="STRING" id="1121442.SAMN02745702_01012"/>
<dbReference type="EMBL" id="FUYA01000002">
    <property type="protein sequence ID" value="SKA68521.1"/>
    <property type="molecule type" value="Genomic_DNA"/>
</dbReference>